<keyword evidence="3" id="KW-1185">Reference proteome</keyword>
<feature type="region of interest" description="Disordered" evidence="1">
    <location>
        <begin position="1"/>
        <end position="20"/>
    </location>
</feature>
<gene>
    <name evidence="2" type="ORF">C12CBH8_12660</name>
</gene>
<organism evidence="2 3">
    <name type="scientific">Solibaculum mannosilyticum</name>
    <dbReference type="NCBI Taxonomy" id="2780922"/>
    <lineage>
        <taxon>Bacteria</taxon>
        <taxon>Bacillati</taxon>
        <taxon>Bacillota</taxon>
        <taxon>Clostridia</taxon>
        <taxon>Eubacteriales</taxon>
        <taxon>Oscillospiraceae</taxon>
        <taxon>Solibaculum</taxon>
    </lineage>
</organism>
<evidence type="ECO:0000313" key="2">
    <source>
        <dbReference type="EMBL" id="BCI60627.1"/>
    </source>
</evidence>
<dbReference type="AlphaFoldDB" id="A0A7I8D1E7"/>
<proteinExistence type="predicted"/>
<name>A0A7I8D1E7_9FIRM</name>
<dbReference type="Proteomes" id="UP000593890">
    <property type="component" value="Chromosome"/>
</dbReference>
<evidence type="ECO:0000313" key="3">
    <source>
        <dbReference type="Proteomes" id="UP000593890"/>
    </source>
</evidence>
<sequence length="133" mass="14558">MGRKGGKASGKARRRKKDIKQKMKLLLSLPAAANDREELTIMGVDPDDMDNEMVLVKSLFLAAADGDTRAFDRIMDLVGKTVAREELAIKKEELKKKTTPSNGALEDLIVGLQEDNDGLHAQTTGPHDALETE</sequence>
<dbReference type="KEGG" id="sman:C12CBH8_12660"/>
<protein>
    <submittedName>
        <fullName evidence="2">Uncharacterized protein</fullName>
    </submittedName>
</protein>
<accession>A0A7I8D1E7</accession>
<dbReference type="EMBL" id="AP023321">
    <property type="protein sequence ID" value="BCI60627.1"/>
    <property type="molecule type" value="Genomic_DNA"/>
</dbReference>
<evidence type="ECO:0000256" key="1">
    <source>
        <dbReference type="SAM" id="MobiDB-lite"/>
    </source>
</evidence>
<reference evidence="3" key="1">
    <citation type="submission" date="2020-07" db="EMBL/GenBank/DDBJ databases">
        <title>Complete genome sequencing of Clostridia bacterium strain 12CBH8.</title>
        <authorList>
            <person name="Sakamoto M."/>
            <person name="Murakami T."/>
            <person name="Mori H."/>
        </authorList>
    </citation>
    <scope>NUCLEOTIDE SEQUENCE [LARGE SCALE GENOMIC DNA]</scope>
    <source>
        <strain evidence="3">12CBH8</strain>
    </source>
</reference>